<dbReference type="GO" id="GO:0006302">
    <property type="term" value="P:double-strand break repair"/>
    <property type="evidence" value="ECO:0007669"/>
    <property type="project" value="UniProtKB-ARBA"/>
</dbReference>
<dbReference type="SUPFAM" id="SSF52980">
    <property type="entry name" value="Restriction endonuclease-like"/>
    <property type="match status" value="1"/>
</dbReference>
<dbReference type="AlphaFoldDB" id="A0A9N9D728"/>
<evidence type="ECO:0000313" key="2">
    <source>
        <dbReference type="Proteomes" id="UP000789706"/>
    </source>
</evidence>
<keyword evidence="2" id="KW-1185">Reference proteome</keyword>
<evidence type="ECO:0000313" key="1">
    <source>
        <dbReference type="EMBL" id="CAG8625154.1"/>
    </source>
</evidence>
<organism evidence="1 2">
    <name type="scientific">Diversispora eburnea</name>
    <dbReference type="NCBI Taxonomy" id="1213867"/>
    <lineage>
        <taxon>Eukaryota</taxon>
        <taxon>Fungi</taxon>
        <taxon>Fungi incertae sedis</taxon>
        <taxon>Mucoromycota</taxon>
        <taxon>Glomeromycotina</taxon>
        <taxon>Glomeromycetes</taxon>
        <taxon>Diversisporales</taxon>
        <taxon>Diversisporaceae</taxon>
        <taxon>Diversispora</taxon>
    </lineage>
</organism>
<dbReference type="InterPro" id="IPR011335">
    <property type="entry name" value="Restrct_endonuc-II-like"/>
</dbReference>
<reference evidence="1" key="1">
    <citation type="submission" date="2021-06" db="EMBL/GenBank/DDBJ databases">
        <authorList>
            <person name="Kallberg Y."/>
            <person name="Tangrot J."/>
            <person name="Rosling A."/>
        </authorList>
    </citation>
    <scope>NUCLEOTIDE SEQUENCE</scope>
    <source>
        <strain evidence="1">AZ414A</strain>
    </source>
</reference>
<feature type="non-terminal residue" evidence="1">
    <location>
        <position position="118"/>
    </location>
</feature>
<gene>
    <name evidence="1" type="ORF">DEBURN_LOCUS10534</name>
</gene>
<dbReference type="EMBL" id="CAJVPK010003250">
    <property type="protein sequence ID" value="CAG8625154.1"/>
    <property type="molecule type" value="Genomic_DNA"/>
</dbReference>
<dbReference type="Gene3D" id="3.40.960.10">
    <property type="entry name" value="VSR Endonuclease"/>
    <property type="match status" value="1"/>
</dbReference>
<proteinExistence type="predicted"/>
<comment type="caution">
    <text evidence="1">The sequence shown here is derived from an EMBL/GenBank/DDBJ whole genome shotgun (WGS) entry which is preliminary data.</text>
</comment>
<sequence>FDAFFKKHRIALEVQGAQHRLHHTSWYKDVKKLEDIVNRDRLKRCVCQDNGIFLLEVWYDEKPEKRKNTLDSKSSSFPGNDYISAIFSDDDAGYYYQQLYYSGHAHMSPHIKSVTLLI</sequence>
<protein>
    <submittedName>
        <fullName evidence="1">8253_t:CDS:1</fullName>
    </submittedName>
</protein>
<accession>A0A9N9D728</accession>
<name>A0A9N9D728_9GLOM</name>
<dbReference type="Proteomes" id="UP000789706">
    <property type="component" value="Unassembled WGS sequence"/>
</dbReference>